<evidence type="ECO:0000313" key="2">
    <source>
        <dbReference type="Proteomes" id="UP000219993"/>
    </source>
</evidence>
<accession>A0A291P349</accession>
<gene>
    <name evidence="1" type="ORF">BEI_0327</name>
</gene>
<name>A0A291P349_9GAMM</name>
<organism evidence="1 2">
    <name type="scientific">Halomonas beimenensis</name>
    <dbReference type="NCBI Taxonomy" id="475662"/>
    <lineage>
        <taxon>Bacteria</taxon>
        <taxon>Pseudomonadati</taxon>
        <taxon>Pseudomonadota</taxon>
        <taxon>Gammaproteobacteria</taxon>
        <taxon>Oceanospirillales</taxon>
        <taxon>Halomonadaceae</taxon>
        <taxon>Halomonas</taxon>
    </lineage>
</organism>
<proteinExistence type="predicted"/>
<reference evidence="1 2" key="1">
    <citation type="journal article" date="2017" name="Sci. Rep.">
        <title>Revealing the Saline Adaptation Strategies of the Halophilic Bacterium Halomonas beimenensis through High-throughput Omics and Transposon Mutagenesis Approaches.</title>
        <authorList>
            <person name="Chen Y.H."/>
            <person name="Lin S.S."/>
            <person name="Shyu Y.T."/>
        </authorList>
    </citation>
    <scope>NUCLEOTIDE SEQUENCE [LARGE SCALE GENOMIC DNA]</scope>
    <source>
        <strain evidence="1 2">NTU-111</strain>
    </source>
</reference>
<keyword evidence="2" id="KW-1185">Reference proteome</keyword>
<evidence type="ECO:0000313" key="1">
    <source>
        <dbReference type="EMBL" id="ATJ81314.1"/>
    </source>
</evidence>
<dbReference type="KEGG" id="hbe:BEI_0327"/>
<dbReference type="EMBL" id="CP021435">
    <property type="protein sequence ID" value="ATJ81314.1"/>
    <property type="molecule type" value="Genomic_DNA"/>
</dbReference>
<sequence length="37" mass="4278">MPSEVCGIDDRQRQIINKMHCDNAFIHDKNNSCKTNT</sequence>
<protein>
    <submittedName>
        <fullName evidence="1">Uncharacterized protein</fullName>
    </submittedName>
</protein>
<dbReference type="AlphaFoldDB" id="A0A291P349"/>
<dbReference type="Proteomes" id="UP000219993">
    <property type="component" value="Chromosome"/>
</dbReference>